<dbReference type="Proteomes" id="UP001193734">
    <property type="component" value="Unassembled WGS sequence"/>
</dbReference>
<keyword evidence="1" id="KW-0732">Signal</keyword>
<proteinExistence type="predicted"/>
<dbReference type="SUPFAM" id="SSF49464">
    <property type="entry name" value="Carboxypeptidase regulatory domain-like"/>
    <property type="match status" value="1"/>
</dbReference>
<accession>A0ABX2ATF3</accession>
<sequence length="157" mass="17783">MNHKTLTTTLIIAFSITAAAQRTMVVTDAETGVPIRDVQIFVNGDDNNRIVTDYKGEFIVPDTAGNLTLCHRKYEKRLMDDKEFADTISLLPNYNRLNELVVKGKSPKINMNIMAATKMAALTAPHPKTLATFDFFDIFTAKKRKKTRKRIEAIKDY</sequence>
<dbReference type="Gene3D" id="2.60.40.1120">
    <property type="entry name" value="Carboxypeptidase-like, regulatory domain"/>
    <property type="match status" value="1"/>
</dbReference>
<feature type="signal peptide" evidence="1">
    <location>
        <begin position="1"/>
        <end position="20"/>
    </location>
</feature>
<dbReference type="GeneID" id="82157468"/>
<gene>
    <name evidence="2" type="ORF">HPS55_06775</name>
</gene>
<protein>
    <recommendedName>
        <fullName evidence="4">Carboxypeptidase regulatory-like domain-containing protein</fullName>
    </recommendedName>
</protein>
<name>A0ABX2ATF3_9BACT</name>
<organism evidence="2 3">
    <name type="scientific">Xylanibacter rodentium</name>
    <dbReference type="NCBI Taxonomy" id="2736289"/>
    <lineage>
        <taxon>Bacteria</taxon>
        <taxon>Pseudomonadati</taxon>
        <taxon>Bacteroidota</taxon>
        <taxon>Bacteroidia</taxon>
        <taxon>Bacteroidales</taxon>
        <taxon>Prevotellaceae</taxon>
        <taxon>Xylanibacter</taxon>
    </lineage>
</organism>
<feature type="chain" id="PRO_5046718319" description="Carboxypeptidase regulatory-like domain-containing protein" evidence="1">
    <location>
        <begin position="21"/>
        <end position="157"/>
    </location>
</feature>
<evidence type="ECO:0008006" key="4">
    <source>
        <dbReference type="Google" id="ProtNLM"/>
    </source>
</evidence>
<dbReference type="InterPro" id="IPR008969">
    <property type="entry name" value="CarboxyPept-like_regulatory"/>
</dbReference>
<reference evidence="2 3" key="1">
    <citation type="submission" date="2020-05" db="EMBL/GenBank/DDBJ databases">
        <title>Distinct polysaccharide utilization as determinants for interspecies competition between intestinal Prevotella spp.</title>
        <authorList>
            <person name="Galvez E.J.C."/>
            <person name="Iljazovic A."/>
            <person name="Strowig T."/>
        </authorList>
    </citation>
    <scope>NUCLEOTIDE SEQUENCE [LARGE SCALE GENOMIC DNA]</scope>
    <source>
        <strain evidence="2 3">PROD</strain>
    </source>
</reference>
<comment type="caution">
    <text evidence="2">The sequence shown here is derived from an EMBL/GenBank/DDBJ whole genome shotgun (WGS) entry which is preliminary data.</text>
</comment>
<dbReference type="RefSeq" id="WP_172176934.1">
    <property type="nucleotide sequence ID" value="NZ_CASGKG010000062.1"/>
</dbReference>
<keyword evidence="3" id="KW-1185">Reference proteome</keyword>
<dbReference type="EMBL" id="JABKKE010000009">
    <property type="protein sequence ID" value="NPE14032.1"/>
    <property type="molecule type" value="Genomic_DNA"/>
</dbReference>
<evidence type="ECO:0000256" key="1">
    <source>
        <dbReference type="SAM" id="SignalP"/>
    </source>
</evidence>
<evidence type="ECO:0000313" key="3">
    <source>
        <dbReference type="Proteomes" id="UP001193734"/>
    </source>
</evidence>
<evidence type="ECO:0000313" key="2">
    <source>
        <dbReference type="EMBL" id="NPE14032.1"/>
    </source>
</evidence>